<keyword evidence="3" id="KW-1185">Reference proteome</keyword>
<gene>
    <name evidence="2" type="ORF">SAMN05216571_101428</name>
</gene>
<protein>
    <submittedName>
        <fullName evidence="2">Uncharacterized protein</fullName>
    </submittedName>
</protein>
<sequence length="99" mass="10987">MDARQYLAKKGIDLDKDEEKPNTLEELAWSRAIEAGQHRPRSGTPHDWEDWSRYHESLAEGAEELGQKIDPKAHGKAKAGDSQSKPSGEQGDESAMSGR</sequence>
<reference evidence="2 3" key="1">
    <citation type="submission" date="2016-10" db="EMBL/GenBank/DDBJ databases">
        <authorList>
            <person name="de Groot N.N."/>
        </authorList>
    </citation>
    <scope>NUCLEOTIDE SEQUENCE [LARGE SCALE GENOMIC DNA]</scope>
    <source>
        <strain evidence="2 3">BH539</strain>
    </source>
</reference>
<dbReference type="Proteomes" id="UP000198641">
    <property type="component" value="Unassembled WGS sequence"/>
</dbReference>
<dbReference type="RefSeq" id="WP_175491599.1">
    <property type="nucleotide sequence ID" value="NZ_FNCI01000001.1"/>
</dbReference>
<evidence type="ECO:0000256" key="1">
    <source>
        <dbReference type="SAM" id="MobiDB-lite"/>
    </source>
</evidence>
<dbReference type="EMBL" id="FNCI01000001">
    <property type="protein sequence ID" value="SDF73099.1"/>
    <property type="molecule type" value="Genomic_DNA"/>
</dbReference>
<feature type="compositionally biased region" description="Basic and acidic residues" evidence="1">
    <location>
        <begin position="10"/>
        <end position="23"/>
    </location>
</feature>
<dbReference type="AlphaFoldDB" id="A0A1G7NIG8"/>
<feature type="compositionally biased region" description="Basic and acidic residues" evidence="1">
    <location>
        <begin position="44"/>
        <end position="58"/>
    </location>
</feature>
<dbReference type="STRING" id="284577.SAMN05216571_101428"/>
<organism evidence="2 3">
    <name type="scientific">Onishia taeanensis</name>
    <dbReference type="NCBI Taxonomy" id="284577"/>
    <lineage>
        <taxon>Bacteria</taxon>
        <taxon>Pseudomonadati</taxon>
        <taxon>Pseudomonadota</taxon>
        <taxon>Gammaproteobacteria</taxon>
        <taxon>Oceanospirillales</taxon>
        <taxon>Halomonadaceae</taxon>
        <taxon>Onishia</taxon>
    </lineage>
</organism>
<evidence type="ECO:0000313" key="2">
    <source>
        <dbReference type="EMBL" id="SDF73099.1"/>
    </source>
</evidence>
<name>A0A1G7NIG8_9GAMM</name>
<proteinExistence type="predicted"/>
<feature type="region of interest" description="Disordered" evidence="1">
    <location>
        <begin position="1"/>
        <end position="99"/>
    </location>
</feature>
<evidence type="ECO:0000313" key="3">
    <source>
        <dbReference type="Proteomes" id="UP000198641"/>
    </source>
</evidence>
<accession>A0A1G7NIG8</accession>